<comment type="caution">
    <text evidence="2">The sequence shown here is derived from an EMBL/GenBank/DDBJ whole genome shotgun (WGS) entry which is preliminary data.</text>
</comment>
<feature type="compositionally biased region" description="Low complexity" evidence="1">
    <location>
        <begin position="44"/>
        <end position="58"/>
    </location>
</feature>
<dbReference type="EMBL" id="JASCZI010151234">
    <property type="protein sequence ID" value="MED6171194.1"/>
    <property type="molecule type" value="Genomic_DNA"/>
</dbReference>
<evidence type="ECO:0000313" key="3">
    <source>
        <dbReference type="Proteomes" id="UP001341840"/>
    </source>
</evidence>
<evidence type="ECO:0000256" key="1">
    <source>
        <dbReference type="SAM" id="MobiDB-lite"/>
    </source>
</evidence>
<accession>A0ABU6VDK7</accession>
<evidence type="ECO:0000313" key="2">
    <source>
        <dbReference type="EMBL" id="MED6171194.1"/>
    </source>
</evidence>
<reference evidence="2 3" key="1">
    <citation type="journal article" date="2023" name="Plants (Basel)">
        <title>Bridging the Gap: Combining Genomics and Transcriptomics Approaches to Understand Stylosanthes scabra, an Orphan Legume from the Brazilian Caatinga.</title>
        <authorList>
            <person name="Ferreira-Neto J.R.C."/>
            <person name="da Silva M.D."/>
            <person name="Binneck E."/>
            <person name="de Melo N.F."/>
            <person name="da Silva R.H."/>
            <person name="de Melo A.L.T.M."/>
            <person name="Pandolfi V."/>
            <person name="Bustamante F.O."/>
            <person name="Brasileiro-Vidal A.C."/>
            <person name="Benko-Iseppon A.M."/>
        </authorList>
    </citation>
    <scope>NUCLEOTIDE SEQUENCE [LARGE SCALE GENOMIC DNA]</scope>
    <source>
        <tissue evidence="2">Leaves</tissue>
    </source>
</reference>
<protein>
    <submittedName>
        <fullName evidence="2">Uncharacterized protein</fullName>
    </submittedName>
</protein>
<proteinExistence type="predicted"/>
<feature type="region of interest" description="Disordered" evidence="1">
    <location>
        <begin position="33"/>
        <end position="58"/>
    </location>
</feature>
<keyword evidence="3" id="KW-1185">Reference proteome</keyword>
<sequence>MRLRRYVGAWETVDISRRQRQFRFSSAVSTKFRHGNRPEAAHEATLPRSSRSPPASTSLTRMAKLGETYGDGDVQLTRMKPS</sequence>
<name>A0ABU6VDK7_9FABA</name>
<dbReference type="Proteomes" id="UP001341840">
    <property type="component" value="Unassembled WGS sequence"/>
</dbReference>
<gene>
    <name evidence="2" type="ORF">PIB30_038526</name>
</gene>
<organism evidence="2 3">
    <name type="scientific">Stylosanthes scabra</name>
    <dbReference type="NCBI Taxonomy" id="79078"/>
    <lineage>
        <taxon>Eukaryota</taxon>
        <taxon>Viridiplantae</taxon>
        <taxon>Streptophyta</taxon>
        <taxon>Embryophyta</taxon>
        <taxon>Tracheophyta</taxon>
        <taxon>Spermatophyta</taxon>
        <taxon>Magnoliopsida</taxon>
        <taxon>eudicotyledons</taxon>
        <taxon>Gunneridae</taxon>
        <taxon>Pentapetalae</taxon>
        <taxon>rosids</taxon>
        <taxon>fabids</taxon>
        <taxon>Fabales</taxon>
        <taxon>Fabaceae</taxon>
        <taxon>Papilionoideae</taxon>
        <taxon>50 kb inversion clade</taxon>
        <taxon>dalbergioids sensu lato</taxon>
        <taxon>Dalbergieae</taxon>
        <taxon>Pterocarpus clade</taxon>
        <taxon>Stylosanthes</taxon>
    </lineage>
</organism>